<evidence type="ECO:0000256" key="1">
    <source>
        <dbReference type="ARBA" id="ARBA00004613"/>
    </source>
</evidence>
<feature type="binding site" evidence="13">
    <location>
        <position position="398"/>
    </location>
    <ligand>
        <name>Zn(2+)</name>
        <dbReference type="ChEBI" id="CHEBI:29105"/>
        <label>2</label>
    </ligand>
</feature>
<comment type="function">
    <text evidence="12">Converts sphingomyelin to ceramide.</text>
</comment>
<evidence type="ECO:0000256" key="2">
    <source>
        <dbReference type="ARBA" id="ARBA00008234"/>
    </source>
</evidence>
<feature type="binding site" evidence="13">
    <location>
        <position position="165"/>
    </location>
    <ligand>
        <name>Zn(2+)</name>
        <dbReference type="ChEBI" id="CHEBI:29105"/>
        <label>1</label>
    </ligand>
</feature>
<dbReference type="InterPro" id="IPR004843">
    <property type="entry name" value="Calcineurin-like_PHP"/>
</dbReference>
<feature type="disulfide bond" evidence="14">
    <location>
        <begin position="559"/>
        <end position="563"/>
    </location>
</feature>
<feature type="disulfide bond" evidence="14">
    <location>
        <begin position="48"/>
        <end position="123"/>
    </location>
</feature>
<dbReference type="WBParaSite" id="PSAMB.scaffold3362size18577.g21168.t1">
    <property type="protein sequence ID" value="PSAMB.scaffold3362size18577.g21168.t1"/>
    <property type="gene ID" value="PSAMB.scaffold3362size18577.g21168"/>
</dbReference>
<evidence type="ECO:0000313" key="18">
    <source>
        <dbReference type="WBParaSite" id="PSAMB.scaffold3362size18577.g21168.t1"/>
    </source>
</evidence>
<evidence type="ECO:0000256" key="9">
    <source>
        <dbReference type="ARBA" id="ARBA00023180"/>
    </source>
</evidence>
<dbReference type="Gene3D" id="1.10.225.10">
    <property type="entry name" value="Saposin-like"/>
    <property type="match status" value="1"/>
</dbReference>
<dbReference type="GO" id="GO:0005764">
    <property type="term" value="C:lysosome"/>
    <property type="evidence" value="ECO:0007669"/>
    <property type="project" value="TreeGrafter"/>
</dbReference>
<dbReference type="PROSITE" id="PS50015">
    <property type="entry name" value="SAP_B"/>
    <property type="match status" value="1"/>
</dbReference>
<dbReference type="GO" id="GO:0016798">
    <property type="term" value="F:hydrolase activity, acting on glycosyl bonds"/>
    <property type="evidence" value="ECO:0007669"/>
    <property type="project" value="UniProtKB-KW"/>
</dbReference>
<dbReference type="PANTHER" id="PTHR10340">
    <property type="entry name" value="SPHINGOMYELIN PHOSPHODIESTERASE"/>
    <property type="match status" value="1"/>
</dbReference>
<evidence type="ECO:0000256" key="8">
    <source>
        <dbReference type="ARBA" id="ARBA00023157"/>
    </source>
</evidence>
<feature type="binding site" evidence="13">
    <location>
        <position position="247"/>
    </location>
    <ligand>
        <name>Zn(2+)</name>
        <dbReference type="ChEBI" id="CHEBI:29105"/>
        <label>2</label>
    </ligand>
</feature>
<evidence type="ECO:0000256" key="13">
    <source>
        <dbReference type="PIRSR" id="PIRSR000948-1"/>
    </source>
</evidence>
<dbReference type="InterPro" id="IPR008139">
    <property type="entry name" value="SaposinB_dom"/>
</dbReference>
<feature type="domain" description="Saposin B-type" evidence="16">
    <location>
        <begin position="44"/>
        <end position="127"/>
    </location>
</feature>
<dbReference type="InterPro" id="IPR029052">
    <property type="entry name" value="Metallo-depent_PP-like"/>
</dbReference>
<dbReference type="Proteomes" id="UP000887566">
    <property type="component" value="Unplaced"/>
</dbReference>
<feature type="disulfide bond" evidence="14">
    <location>
        <begin position="569"/>
        <end position="583"/>
    </location>
</feature>
<dbReference type="InterPro" id="IPR041805">
    <property type="entry name" value="ASMase/PPN1_MPP"/>
</dbReference>
<dbReference type="SMART" id="SM00741">
    <property type="entry name" value="SapB"/>
    <property type="match status" value="1"/>
</dbReference>
<reference evidence="18" key="1">
    <citation type="submission" date="2022-11" db="UniProtKB">
        <authorList>
            <consortium name="WormBaseParasite"/>
        </authorList>
    </citation>
    <scope>IDENTIFICATION</scope>
</reference>
<dbReference type="SUPFAM" id="SSF47862">
    <property type="entry name" value="Saposin"/>
    <property type="match status" value="1"/>
</dbReference>
<evidence type="ECO:0000256" key="5">
    <source>
        <dbReference type="ARBA" id="ARBA00022729"/>
    </source>
</evidence>
<dbReference type="EC" id="3.1.4.12" evidence="12"/>
<dbReference type="GO" id="GO:0046513">
    <property type="term" value="P:ceramide biosynthetic process"/>
    <property type="evidence" value="ECO:0007669"/>
    <property type="project" value="TreeGrafter"/>
</dbReference>
<dbReference type="Pfam" id="PF00149">
    <property type="entry name" value="Metallophos"/>
    <property type="match status" value="1"/>
</dbReference>
<dbReference type="GO" id="GO:0016020">
    <property type="term" value="C:membrane"/>
    <property type="evidence" value="ECO:0007669"/>
    <property type="project" value="GOC"/>
</dbReference>
<evidence type="ECO:0000313" key="17">
    <source>
        <dbReference type="Proteomes" id="UP000887566"/>
    </source>
</evidence>
<dbReference type="Pfam" id="PF19272">
    <property type="entry name" value="ASMase_C"/>
    <property type="match status" value="1"/>
</dbReference>
<organism evidence="17 18">
    <name type="scientific">Plectus sambesii</name>
    <dbReference type="NCBI Taxonomy" id="2011161"/>
    <lineage>
        <taxon>Eukaryota</taxon>
        <taxon>Metazoa</taxon>
        <taxon>Ecdysozoa</taxon>
        <taxon>Nematoda</taxon>
        <taxon>Chromadorea</taxon>
        <taxon>Plectida</taxon>
        <taxon>Plectina</taxon>
        <taxon>Plectoidea</taxon>
        <taxon>Plectidae</taxon>
        <taxon>Plectus</taxon>
    </lineage>
</organism>
<dbReference type="InterPro" id="IPR011001">
    <property type="entry name" value="Saposin-like"/>
</dbReference>
<keyword evidence="4 13" id="KW-0479">Metal-binding</keyword>
<evidence type="ECO:0000256" key="12">
    <source>
        <dbReference type="PIRNR" id="PIRNR000948"/>
    </source>
</evidence>
<feature type="binding site" evidence="13">
    <location>
        <position position="167"/>
    </location>
    <ligand>
        <name>Zn(2+)</name>
        <dbReference type="ChEBI" id="CHEBI:29105"/>
        <label>1</label>
    </ligand>
</feature>
<feature type="signal peptide" evidence="15">
    <location>
        <begin position="1"/>
        <end position="20"/>
    </location>
</feature>
<evidence type="ECO:0000256" key="14">
    <source>
        <dbReference type="PIRSR" id="PIRSR000948-2"/>
    </source>
</evidence>
<evidence type="ECO:0000256" key="6">
    <source>
        <dbReference type="ARBA" id="ARBA00022801"/>
    </source>
</evidence>
<dbReference type="SUPFAM" id="SSF56300">
    <property type="entry name" value="Metallo-dependent phosphatases"/>
    <property type="match status" value="1"/>
</dbReference>
<keyword evidence="8 14" id="KW-1015">Disulfide bond</keyword>
<feature type="disulfide bond" evidence="14">
    <location>
        <begin position="79"/>
        <end position="90"/>
    </location>
</feature>
<feature type="disulfide bond" evidence="14">
    <location>
        <begin position="51"/>
        <end position="116"/>
    </location>
</feature>
<accession>A0A914W938</accession>
<feature type="binding site" evidence="13">
    <location>
        <position position="247"/>
    </location>
    <ligand>
        <name>Zn(2+)</name>
        <dbReference type="ChEBI" id="CHEBI:29105"/>
        <label>1</label>
    </ligand>
</feature>
<protein>
    <recommendedName>
        <fullName evidence="12">Sphingomyelin phosphodiesterase</fullName>
        <ecNumber evidence="12">3.1.4.12</ecNumber>
    </recommendedName>
</protein>
<dbReference type="PANTHER" id="PTHR10340:SF54">
    <property type="entry name" value="SPHINGOMYELIN PHOSPHODIESTERASE 2"/>
    <property type="match status" value="1"/>
</dbReference>
<dbReference type="GO" id="GO:0046872">
    <property type="term" value="F:metal ion binding"/>
    <property type="evidence" value="ECO:0007669"/>
    <property type="project" value="UniProtKB-KW"/>
</dbReference>
<comment type="subcellular location">
    <subcellularLocation>
        <location evidence="1">Secreted</location>
    </subcellularLocation>
</comment>
<sequence length="586" mass="65951">MSPVSFKLIIFLACFSISSSVPFNRVLLDFDIAKLISSGQKEGKSLICTACQVIVKGIRFLIEQEAPEEVLDDFFSKTCISMQMEIPHICNALPKVFGKEAYYVIANAVITPEDVCGGLISDCGTVDNPMNDNWTIPIPGNKPAIQPWPTPTQPKSTLRVLHLSDIHIDRNYTIGTEASCAGDALHLFGLCCRNYPSSKEAKDSIKQPAGRWGTVANCDIPFELFENTLQHISATEKNLDYIVITGDMEAHDPWDYTRDKTTSNIANITATLLRYFPNTPIYEAIGNHEGVPEDAFAPHSLPASIYEEQGPGWIYDALATNWGHWLPPTTQSQIQYRGSYSFKPYPELKIISLNTIYCAKFNLYLYVNQTDPDDTLQWLIGELLASEKAGEKVHIISHIPPGDVYCLKAWSHNYFDIVYRFENTIAGQFFGHTHTDQFEVYYENSDPNGRPFHFNWISPSVTTVGYLQPSYRVYTIDGNYPGSSWTVLDAETYSTNVTDANLKGTDPVWTLEYNTRQAYGMPDLSPASWNDLIKRFQADDTLFTNYVRYYGRDDHRLPCNAACKTSFLCGMKQGKSYEQATFCAGL</sequence>
<feature type="binding site" evidence="13">
    <location>
        <position position="287"/>
    </location>
    <ligand>
        <name>Zn(2+)</name>
        <dbReference type="ChEBI" id="CHEBI:29105"/>
        <label>2</label>
    </ligand>
</feature>
<keyword evidence="3" id="KW-0964">Secreted</keyword>
<proteinExistence type="inferred from homology"/>
<dbReference type="InterPro" id="IPR011160">
    <property type="entry name" value="Sphingomy_PDE"/>
</dbReference>
<feature type="chain" id="PRO_5037815879" description="Sphingomyelin phosphodiesterase" evidence="15">
    <location>
        <begin position="21"/>
        <end position="586"/>
    </location>
</feature>
<dbReference type="PIRSF" id="PIRSF000948">
    <property type="entry name" value="Sphingomy_PDE"/>
    <property type="match status" value="1"/>
</dbReference>
<keyword evidence="6 12" id="KW-0378">Hydrolase</keyword>
<comment type="catalytic activity">
    <reaction evidence="11">
        <text>a sphingomyelin + H2O = phosphocholine + an N-acylsphing-4-enine + H(+)</text>
        <dbReference type="Rhea" id="RHEA:19253"/>
        <dbReference type="ChEBI" id="CHEBI:15377"/>
        <dbReference type="ChEBI" id="CHEBI:15378"/>
        <dbReference type="ChEBI" id="CHEBI:17636"/>
        <dbReference type="ChEBI" id="CHEBI:52639"/>
        <dbReference type="ChEBI" id="CHEBI:295975"/>
        <dbReference type="EC" id="3.1.4.12"/>
    </reaction>
    <physiologicalReaction direction="left-to-right" evidence="11">
        <dbReference type="Rhea" id="RHEA:19254"/>
    </physiologicalReaction>
</comment>
<comment type="similarity">
    <text evidence="2 12">Belongs to the acid sphingomyelinase family.</text>
</comment>
<feature type="disulfide bond" evidence="14">
    <location>
        <begin position="180"/>
        <end position="191"/>
    </location>
</feature>
<dbReference type="CDD" id="cd00842">
    <property type="entry name" value="MPP_ASMase"/>
    <property type="match status" value="1"/>
</dbReference>
<dbReference type="GO" id="GO:0061750">
    <property type="term" value="F:acid sphingomyelin phosphodiesterase activity"/>
    <property type="evidence" value="ECO:0007669"/>
    <property type="project" value="TreeGrafter"/>
</dbReference>
<evidence type="ECO:0000256" key="3">
    <source>
        <dbReference type="ARBA" id="ARBA00022525"/>
    </source>
</evidence>
<evidence type="ECO:0000256" key="11">
    <source>
        <dbReference type="ARBA" id="ARBA00047268"/>
    </source>
</evidence>
<keyword evidence="7 13" id="KW-0862">Zinc</keyword>
<evidence type="ECO:0000259" key="16">
    <source>
        <dbReference type="PROSITE" id="PS50015"/>
    </source>
</evidence>
<keyword evidence="9" id="KW-0325">Glycoprotein</keyword>
<evidence type="ECO:0000256" key="4">
    <source>
        <dbReference type="ARBA" id="ARBA00022723"/>
    </source>
</evidence>
<dbReference type="GO" id="GO:0006685">
    <property type="term" value="P:sphingomyelin catabolic process"/>
    <property type="evidence" value="ECO:0007669"/>
    <property type="project" value="UniProtKB-UniRule"/>
</dbReference>
<dbReference type="Gene3D" id="3.60.21.10">
    <property type="match status" value="1"/>
</dbReference>
<feature type="disulfide bond" evidence="14">
    <location>
        <begin position="358"/>
        <end position="406"/>
    </location>
</feature>
<feature type="binding site" evidence="13">
    <location>
        <position position="434"/>
    </location>
    <ligand>
        <name>Zn(2+)</name>
        <dbReference type="ChEBI" id="CHEBI:29105"/>
        <label>1</label>
    </ligand>
</feature>
<name>A0A914W938_9BILA</name>
<keyword evidence="17" id="KW-1185">Reference proteome</keyword>
<dbReference type="GO" id="GO:0005615">
    <property type="term" value="C:extracellular space"/>
    <property type="evidence" value="ECO:0007669"/>
    <property type="project" value="TreeGrafter"/>
</dbReference>
<keyword evidence="10 12" id="KW-0326">Glycosidase</keyword>
<comment type="cofactor">
    <cofactor evidence="13">
        <name>Zn(2+)</name>
        <dbReference type="ChEBI" id="CHEBI:29105"/>
    </cofactor>
    <text evidence="13">Binds 2 Zn(2+) ions per subunit.</text>
</comment>
<feature type="disulfide bond" evidence="14">
    <location>
        <begin position="192"/>
        <end position="218"/>
    </location>
</feature>
<keyword evidence="5 15" id="KW-0732">Signal</keyword>
<feature type="binding site" evidence="13">
    <location>
        <position position="432"/>
    </location>
    <ligand>
        <name>Zn(2+)</name>
        <dbReference type="ChEBI" id="CHEBI:29105"/>
        <label>2</label>
    </ligand>
</feature>
<evidence type="ECO:0000256" key="7">
    <source>
        <dbReference type="ARBA" id="ARBA00022833"/>
    </source>
</evidence>
<dbReference type="InterPro" id="IPR045473">
    <property type="entry name" value="ASM_C"/>
</dbReference>
<evidence type="ECO:0000256" key="15">
    <source>
        <dbReference type="SAM" id="SignalP"/>
    </source>
</evidence>
<dbReference type="AlphaFoldDB" id="A0A914W938"/>
<evidence type="ECO:0000256" key="10">
    <source>
        <dbReference type="ARBA" id="ARBA00023295"/>
    </source>
</evidence>